<dbReference type="GO" id="GO:0005634">
    <property type="term" value="C:nucleus"/>
    <property type="evidence" value="ECO:0007669"/>
    <property type="project" value="TreeGrafter"/>
</dbReference>
<reference evidence="5 6" key="1">
    <citation type="journal article" date="2015" name="Proc. Natl. Acad. Sci. U.S.A.">
        <title>The resurrection genome of Boea hygrometrica: A blueprint for survival of dehydration.</title>
        <authorList>
            <person name="Xiao L."/>
            <person name="Yang G."/>
            <person name="Zhang L."/>
            <person name="Yang X."/>
            <person name="Zhao S."/>
            <person name="Ji Z."/>
            <person name="Zhou Q."/>
            <person name="Hu M."/>
            <person name="Wang Y."/>
            <person name="Chen M."/>
            <person name="Xu Y."/>
            <person name="Jin H."/>
            <person name="Xiao X."/>
            <person name="Hu G."/>
            <person name="Bao F."/>
            <person name="Hu Y."/>
            <person name="Wan P."/>
            <person name="Li L."/>
            <person name="Deng X."/>
            <person name="Kuang T."/>
            <person name="Xiang C."/>
            <person name="Zhu J.K."/>
            <person name="Oliver M.J."/>
            <person name="He Y."/>
        </authorList>
    </citation>
    <scope>NUCLEOTIDE SEQUENCE [LARGE SCALE GENOMIC DNA]</scope>
    <source>
        <strain evidence="6">cv. XS01</strain>
    </source>
</reference>
<dbReference type="PANTHER" id="PTHR48024:SF9">
    <property type="entry name" value="UBP1-ASSOCIATED PROTEINS 1A-RELATED"/>
    <property type="match status" value="1"/>
</dbReference>
<dbReference type="InterPro" id="IPR012677">
    <property type="entry name" value="Nucleotide-bd_a/b_plait_sf"/>
</dbReference>
<evidence type="ECO:0000256" key="2">
    <source>
        <dbReference type="PROSITE-ProRule" id="PRU00176"/>
    </source>
</evidence>
<dbReference type="Gene3D" id="3.30.70.330">
    <property type="match status" value="2"/>
</dbReference>
<dbReference type="GO" id="GO:0003723">
    <property type="term" value="F:RNA binding"/>
    <property type="evidence" value="ECO:0007669"/>
    <property type="project" value="UniProtKB-UniRule"/>
</dbReference>
<dbReference type="SUPFAM" id="SSF54928">
    <property type="entry name" value="RNA-binding domain, RBD"/>
    <property type="match status" value="2"/>
</dbReference>
<dbReference type="PROSITE" id="PS50102">
    <property type="entry name" value="RRM"/>
    <property type="match status" value="2"/>
</dbReference>
<evidence type="ECO:0000256" key="1">
    <source>
        <dbReference type="ARBA" id="ARBA00022884"/>
    </source>
</evidence>
<proteinExistence type="predicted"/>
<dbReference type="Proteomes" id="UP000250235">
    <property type="component" value="Unassembled WGS sequence"/>
</dbReference>
<accession>A0A2Z7B165</accession>
<dbReference type="InterPro" id="IPR035979">
    <property type="entry name" value="RBD_domain_sf"/>
</dbReference>
<gene>
    <name evidence="5" type="ORF">F511_17356</name>
</gene>
<feature type="region of interest" description="Disordered" evidence="3">
    <location>
        <begin position="1"/>
        <end position="36"/>
    </location>
</feature>
<dbReference type="EMBL" id="KV010720">
    <property type="protein sequence ID" value="KZV26990.1"/>
    <property type="molecule type" value="Genomic_DNA"/>
</dbReference>
<keyword evidence="1 2" id="KW-0694">RNA-binding</keyword>
<keyword evidence="6" id="KW-1185">Reference proteome</keyword>
<dbReference type="Pfam" id="PF00076">
    <property type="entry name" value="RRM_1"/>
    <property type="match status" value="2"/>
</dbReference>
<sequence>MAKTKLKKKPKHLNKIEKKKKNKKFTKTGSVDSDPNSELQTLLQPFSKEQLTNLVTDLCVSHDSLLDLIQSTADKDITHRKIFVYGLGWDATRQSVHPIFAAFGEVEDLNVVMDRTTGKCKGYAFVTFKTRKSAQKLLKSPRIQVGNRVATCHLASAGPNASSSGVVSHQLFSSDFPLRKIYVSNVPESARPEKLRRFFENFGEVEHGPTGLDPTTGKFKGYAIFVFKTVEGAKKVLEEPDKIFEGIQLHCRKATEGKGKGVGGAASITTAMQQVHPQMLEVAAAQQAQSMALFGPQMGLMNPLYGAGLFGNALIGSYYGMIGGQMQGLGLGAYGVPGVGSYSDPTGASTGVPGGAMLQGLPHMYPSQQSGQTSSSLAKSLKTDDSGYFSSLWYDQCTPPLFSSYVSMSIKFSLSLKGV</sequence>
<feature type="compositionally biased region" description="Basic residues" evidence="3">
    <location>
        <begin position="1"/>
        <end position="26"/>
    </location>
</feature>
<feature type="domain" description="RRM" evidence="4">
    <location>
        <begin position="80"/>
        <end position="157"/>
    </location>
</feature>
<evidence type="ECO:0000256" key="3">
    <source>
        <dbReference type="SAM" id="MobiDB-lite"/>
    </source>
</evidence>
<dbReference type="InterPro" id="IPR000504">
    <property type="entry name" value="RRM_dom"/>
</dbReference>
<dbReference type="OrthoDB" id="1875751at2759"/>
<evidence type="ECO:0000259" key="4">
    <source>
        <dbReference type="PROSITE" id="PS50102"/>
    </source>
</evidence>
<dbReference type="AlphaFoldDB" id="A0A2Z7B165"/>
<protein>
    <submittedName>
        <fullName evidence="5">RNA-binding protein squid-like</fullName>
    </submittedName>
</protein>
<feature type="domain" description="RRM" evidence="4">
    <location>
        <begin position="179"/>
        <end position="267"/>
    </location>
</feature>
<dbReference type="PANTHER" id="PTHR48024">
    <property type="entry name" value="GEO13361P1-RELATED"/>
    <property type="match status" value="1"/>
</dbReference>
<dbReference type="InterPro" id="IPR050886">
    <property type="entry name" value="RNA-binding_reg"/>
</dbReference>
<evidence type="ECO:0000313" key="5">
    <source>
        <dbReference type="EMBL" id="KZV26990.1"/>
    </source>
</evidence>
<dbReference type="SMART" id="SM00360">
    <property type="entry name" value="RRM"/>
    <property type="match status" value="2"/>
</dbReference>
<organism evidence="5 6">
    <name type="scientific">Dorcoceras hygrometricum</name>
    <dbReference type="NCBI Taxonomy" id="472368"/>
    <lineage>
        <taxon>Eukaryota</taxon>
        <taxon>Viridiplantae</taxon>
        <taxon>Streptophyta</taxon>
        <taxon>Embryophyta</taxon>
        <taxon>Tracheophyta</taxon>
        <taxon>Spermatophyta</taxon>
        <taxon>Magnoliopsida</taxon>
        <taxon>eudicotyledons</taxon>
        <taxon>Gunneridae</taxon>
        <taxon>Pentapetalae</taxon>
        <taxon>asterids</taxon>
        <taxon>lamiids</taxon>
        <taxon>Lamiales</taxon>
        <taxon>Gesneriaceae</taxon>
        <taxon>Didymocarpoideae</taxon>
        <taxon>Trichosporeae</taxon>
        <taxon>Loxocarpinae</taxon>
        <taxon>Dorcoceras</taxon>
    </lineage>
</organism>
<evidence type="ECO:0000313" key="6">
    <source>
        <dbReference type="Proteomes" id="UP000250235"/>
    </source>
</evidence>
<name>A0A2Z7B165_9LAMI</name>